<dbReference type="HOGENOM" id="CLU_2792777_0_0_12"/>
<feature type="transmembrane region" description="Helical" evidence="1">
    <location>
        <begin position="6"/>
        <end position="23"/>
    </location>
</feature>
<protein>
    <recommendedName>
        <fullName evidence="4">TM2 domain-containing protein</fullName>
    </recommendedName>
</protein>
<dbReference type="InParanoid" id="F5YC06"/>
<evidence type="ECO:0000256" key="1">
    <source>
        <dbReference type="SAM" id="Phobius"/>
    </source>
</evidence>
<feature type="transmembrane region" description="Helical" evidence="1">
    <location>
        <begin position="35"/>
        <end position="60"/>
    </location>
</feature>
<name>F5YC06_LEAAZ</name>
<dbReference type="AlphaFoldDB" id="F5YC06"/>
<dbReference type="Proteomes" id="UP000009222">
    <property type="component" value="Chromosome"/>
</dbReference>
<dbReference type="STRING" id="545695.TREAZ_1798"/>
<keyword evidence="1" id="KW-1133">Transmembrane helix</keyword>
<keyword evidence="3" id="KW-1185">Reference proteome</keyword>
<reference evidence="2 3" key="2">
    <citation type="journal article" date="2011" name="ISME J.">
        <title>RNA-seq reveals cooperative metabolic interactions between two termite-gut spirochete species in co-culture.</title>
        <authorList>
            <person name="Rosenthal A.Z."/>
            <person name="Matson E.G."/>
            <person name="Eldar A."/>
            <person name="Leadbetter J.R."/>
        </authorList>
    </citation>
    <scope>NUCLEOTIDE SEQUENCE [LARGE SCALE GENOMIC DNA]</scope>
    <source>
        <strain evidence="3">ATCC BAA-888 / DSM 13862 / ZAS-9</strain>
    </source>
</reference>
<gene>
    <name evidence="2" type="ordered locus">TREAZ_1798</name>
</gene>
<keyword evidence="1" id="KW-0812">Transmembrane</keyword>
<proteinExistence type="predicted"/>
<evidence type="ECO:0008006" key="4">
    <source>
        <dbReference type="Google" id="ProtNLM"/>
    </source>
</evidence>
<evidence type="ECO:0000313" key="3">
    <source>
        <dbReference type="Proteomes" id="UP000009222"/>
    </source>
</evidence>
<dbReference type="RefSeq" id="WP_015710232.1">
    <property type="nucleotide sequence ID" value="NC_015577.1"/>
</dbReference>
<dbReference type="KEGG" id="taz:TREAZ_1798"/>
<sequence length="68" mass="7539">MAGGLNVGWIPNVILTIFFDPLWQGINRILRGKLIIGLLWIITGGIFGIGWIIDIVTVILNKDIRILA</sequence>
<dbReference type="EMBL" id="CP001841">
    <property type="protein sequence ID" value="AEF82809.1"/>
    <property type="molecule type" value="Genomic_DNA"/>
</dbReference>
<reference evidence="3" key="1">
    <citation type="submission" date="2009-12" db="EMBL/GenBank/DDBJ databases">
        <title>Complete sequence of Treponema azotonutricium strain ZAS-9.</title>
        <authorList>
            <person name="Tetu S.G."/>
            <person name="Matson E."/>
            <person name="Ren Q."/>
            <person name="Seshadri R."/>
            <person name="Elbourne L."/>
            <person name="Hassan K.A."/>
            <person name="Durkin A."/>
            <person name="Radune D."/>
            <person name="Mohamoud Y."/>
            <person name="Shay R."/>
            <person name="Jin S."/>
            <person name="Zhang X."/>
            <person name="Lucey K."/>
            <person name="Ballor N.R."/>
            <person name="Ottesen E."/>
            <person name="Rosenthal R."/>
            <person name="Allen A."/>
            <person name="Leadbetter J.R."/>
            <person name="Paulsen I.T."/>
        </authorList>
    </citation>
    <scope>NUCLEOTIDE SEQUENCE [LARGE SCALE GENOMIC DNA]</scope>
    <source>
        <strain evidence="3">ATCC BAA-888 / DSM 13862 / ZAS-9</strain>
    </source>
</reference>
<organism evidence="2 3">
    <name type="scientific">Leadbettera azotonutricia (strain ATCC BAA-888 / DSM 13862 / ZAS-9)</name>
    <name type="common">Treponema azotonutricium</name>
    <dbReference type="NCBI Taxonomy" id="545695"/>
    <lineage>
        <taxon>Bacteria</taxon>
        <taxon>Pseudomonadati</taxon>
        <taxon>Spirochaetota</taxon>
        <taxon>Spirochaetia</taxon>
        <taxon>Spirochaetales</taxon>
        <taxon>Breznakiellaceae</taxon>
        <taxon>Leadbettera</taxon>
    </lineage>
</organism>
<keyword evidence="1" id="KW-0472">Membrane</keyword>
<accession>F5YC06</accession>
<evidence type="ECO:0000313" key="2">
    <source>
        <dbReference type="EMBL" id="AEF82809.1"/>
    </source>
</evidence>